<evidence type="ECO:0000313" key="4">
    <source>
        <dbReference type="Proteomes" id="UP000474175"/>
    </source>
</evidence>
<keyword evidence="4" id="KW-1185">Reference proteome</keyword>
<dbReference type="InterPro" id="IPR027385">
    <property type="entry name" value="Beta-barrel_OMP"/>
</dbReference>
<dbReference type="Pfam" id="PF13505">
    <property type="entry name" value="OMP_b-brl"/>
    <property type="match status" value="1"/>
</dbReference>
<dbReference type="EMBL" id="JAAFZH010000023">
    <property type="protein sequence ID" value="NDU99021.1"/>
    <property type="molecule type" value="Genomic_DNA"/>
</dbReference>
<comment type="caution">
    <text evidence="3">The sequence shown here is derived from an EMBL/GenBank/DDBJ whole genome shotgun (WGS) entry which is preliminary data.</text>
</comment>
<evidence type="ECO:0000313" key="3">
    <source>
        <dbReference type="EMBL" id="NDU99021.1"/>
    </source>
</evidence>
<dbReference type="InterPro" id="IPR011250">
    <property type="entry name" value="OMP/PagP_B-barrel"/>
</dbReference>
<accession>A0A6L9LIG9</accession>
<feature type="domain" description="Outer membrane protein beta-barrel" evidence="2">
    <location>
        <begin position="8"/>
        <end position="125"/>
    </location>
</feature>
<keyword evidence="1" id="KW-0732">Signal</keyword>
<sequence length="143" mass="15729">MKNHILTIVLLLSILTTGLAQTEKGRWQVGIGVGNLTYQEQQGSKYFSGNLTPTAGYFVADNLLIGTGVPLSLSQQRFTSYNTTKYTGTSAGLSPFVRYYIGKSSFKPYAGVSYSYAFTHNKYDLSSVFGDRGTPLRLFQQLA</sequence>
<dbReference type="AlphaFoldDB" id="A0A6L9LIG9"/>
<evidence type="ECO:0000259" key="2">
    <source>
        <dbReference type="Pfam" id="PF13505"/>
    </source>
</evidence>
<gene>
    <name evidence="3" type="ORF">GK108_29350</name>
</gene>
<dbReference type="SUPFAM" id="SSF56925">
    <property type="entry name" value="OMPA-like"/>
    <property type="match status" value="1"/>
</dbReference>
<reference evidence="3 4" key="1">
    <citation type="submission" date="2020-02" db="EMBL/GenBank/DDBJ databases">
        <title>Draft genome sequence of two Spirosoma agri KCTC 52727 and Spirosoma terrae KCTC 52035.</title>
        <authorList>
            <person name="Rojas J."/>
            <person name="Ambika Manirajan B."/>
            <person name="Suarez C."/>
            <person name="Ratering S."/>
            <person name="Schnell S."/>
        </authorList>
    </citation>
    <scope>NUCLEOTIDE SEQUENCE [LARGE SCALE GENOMIC DNA]</scope>
    <source>
        <strain evidence="3 4">KCTC 52035</strain>
    </source>
</reference>
<dbReference type="Gene3D" id="2.40.160.20">
    <property type="match status" value="1"/>
</dbReference>
<dbReference type="RefSeq" id="WP_163955155.1">
    <property type="nucleotide sequence ID" value="NZ_JAAFZH010000023.1"/>
</dbReference>
<proteinExistence type="predicted"/>
<protein>
    <submittedName>
        <fullName evidence="3">Porin family protein</fullName>
    </submittedName>
</protein>
<evidence type="ECO:0000256" key="1">
    <source>
        <dbReference type="ARBA" id="ARBA00022729"/>
    </source>
</evidence>
<organism evidence="3 4">
    <name type="scientific">Spirosoma terrae</name>
    <dbReference type="NCBI Taxonomy" id="1968276"/>
    <lineage>
        <taxon>Bacteria</taxon>
        <taxon>Pseudomonadati</taxon>
        <taxon>Bacteroidota</taxon>
        <taxon>Cytophagia</taxon>
        <taxon>Cytophagales</taxon>
        <taxon>Cytophagaceae</taxon>
        <taxon>Spirosoma</taxon>
    </lineage>
</organism>
<name>A0A6L9LIG9_9BACT</name>
<dbReference type="Proteomes" id="UP000474175">
    <property type="component" value="Unassembled WGS sequence"/>
</dbReference>